<evidence type="ECO:0000313" key="8">
    <source>
        <dbReference type="Proteomes" id="UP000501130"/>
    </source>
</evidence>
<dbReference type="PANTHER" id="PTHR30341:SF0">
    <property type="entry name" value="NA(+)_H(+) ANTIPORTER NHAA"/>
    <property type="match status" value="1"/>
</dbReference>
<evidence type="ECO:0000256" key="6">
    <source>
        <dbReference type="HAMAP-Rule" id="MF_01844"/>
    </source>
</evidence>
<evidence type="ECO:0000256" key="1">
    <source>
        <dbReference type="ARBA" id="ARBA00004429"/>
    </source>
</evidence>
<feature type="transmembrane region" description="Helical" evidence="6">
    <location>
        <begin position="329"/>
        <end position="351"/>
    </location>
</feature>
<reference evidence="7 8" key="1">
    <citation type="submission" date="2020-05" db="EMBL/GenBank/DDBJ databases">
        <title>Compete genome of Limnobacter sp. SAORIC-580.</title>
        <authorList>
            <person name="Song J."/>
            <person name="Cho J.-C."/>
        </authorList>
    </citation>
    <scope>NUCLEOTIDE SEQUENCE [LARGE SCALE GENOMIC DNA]</scope>
    <source>
        <strain evidence="7 8">SAORIC-580</strain>
    </source>
</reference>
<evidence type="ECO:0000256" key="3">
    <source>
        <dbReference type="ARBA" id="ARBA00022692"/>
    </source>
</evidence>
<evidence type="ECO:0000256" key="4">
    <source>
        <dbReference type="ARBA" id="ARBA00022989"/>
    </source>
</evidence>
<feature type="transmembrane region" description="Helical" evidence="6">
    <location>
        <begin position="120"/>
        <end position="143"/>
    </location>
</feature>
<dbReference type="EMBL" id="CP053084">
    <property type="protein sequence ID" value="QJR29811.1"/>
    <property type="molecule type" value="Genomic_DNA"/>
</dbReference>
<sequence>MAQVEIPLSNTFQQFFQSERAGSVLLTAFALLALALANSPIGNEFVGFWQNVVAGLSLAYWVNDGLMAIFFLLVGLELKRELVSGELSNLKKALFPVLAAAGGVLIPASIHFALNAGTPTQAGIGIPMATDIVFALAALSLLGKSVPASLKVFLVAVAVVDDLVAIIVIAVFYTSQLSLTFLGLALLVLIAMFVMNRLFKIVTLVPYLLLGVLMWFFMLKSGVHATLAGVLLAFAIPASKVVDDADSPSEVLEHALHKPVTLLILPIFAFVNAGVIVGAGWAESLMSSNSMGIILGLVVGKPIGVTLFAFVAVALGLCRLPNDLAWRHVFGAGALAGIGFTMSIFITNLAFVGAGDLVNDSKMAILIASVLSGLIGFTWLKLRGSPAN</sequence>
<keyword evidence="3 6" id="KW-0812">Transmembrane</keyword>
<comment type="function">
    <text evidence="6">Na(+)/H(+) antiporter that extrudes sodium in exchange for external protons.</text>
</comment>
<feature type="transmembrane region" description="Helical" evidence="6">
    <location>
        <begin position="293"/>
        <end position="317"/>
    </location>
</feature>
<evidence type="ECO:0000256" key="5">
    <source>
        <dbReference type="ARBA" id="ARBA00023136"/>
    </source>
</evidence>
<keyword evidence="6" id="KW-0406">Ion transport</keyword>
<comment type="similarity">
    <text evidence="6">Belongs to the NhaA Na(+)/H(+) (TC 2.A.33) antiporter family.</text>
</comment>
<feature type="transmembrane region" description="Helical" evidence="6">
    <location>
        <begin position="177"/>
        <end position="194"/>
    </location>
</feature>
<keyword evidence="6" id="KW-0050">Antiport</keyword>
<dbReference type="Proteomes" id="UP000501130">
    <property type="component" value="Chromosome"/>
</dbReference>
<protein>
    <recommendedName>
        <fullName evidence="6">Na(+)/H(+) antiporter NhaA</fullName>
    </recommendedName>
    <alternativeName>
        <fullName evidence="6">Sodium/proton antiporter NhaA</fullName>
    </alternativeName>
</protein>
<feature type="transmembrane region" description="Helical" evidence="6">
    <location>
        <begin position="21"/>
        <end position="41"/>
    </location>
</feature>
<dbReference type="InterPro" id="IPR023171">
    <property type="entry name" value="Na/H_antiporter_dom_sf"/>
</dbReference>
<dbReference type="NCBIfam" id="NF007111">
    <property type="entry name" value="PRK09560.1"/>
    <property type="match status" value="1"/>
</dbReference>
<feature type="transmembrane region" description="Helical" evidence="6">
    <location>
        <begin position="53"/>
        <end position="74"/>
    </location>
</feature>
<keyword evidence="8" id="KW-1185">Reference proteome</keyword>
<evidence type="ECO:0000313" key="7">
    <source>
        <dbReference type="EMBL" id="QJR29811.1"/>
    </source>
</evidence>
<proteinExistence type="inferred from homology"/>
<name>A0ABX6N709_9BURK</name>
<keyword evidence="4 6" id="KW-1133">Transmembrane helix</keyword>
<feature type="transmembrane region" description="Helical" evidence="6">
    <location>
        <begin position="262"/>
        <end position="281"/>
    </location>
</feature>
<dbReference type="Gene3D" id="1.20.1530.10">
    <property type="entry name" value="Na+/H+ antiporter like domain"/>
    <property type="match status" value="1"/>
</dbReference>
<feature type="transmembrane region" description="Helical" evidence="6">
    <location>
        <begin position="201"/>
        <end position="218"/>
    </location>
</feature>
<gene>
    <name evidence="6 7" type="primary">nhaA</name>
    <name evidence="7" type="ORF">HKT17_08845</name>
</gene>
<keyword evidence="6" id="KW-0915">Sodium</keyword>
<dbReference type="RefSeq" id="WP_171099419.1">
    <property type="nucleotide sequence ID" value="NZ_CP053084.1"/>
</dbReference>
<dbReference type="Pfam" id="PF06965">
    <property type="entry name" value="Na_H_antiport_1"/>
    <property type="match status" value="1"/>
</dbReference>
<feature type="transmembrane region" description="Helical" evidence="6">
    <location>
        <begin position="94"/>
        <end position="114"/>
    </location>
</feature>
<comment type="subcellular location">
    <subcellularLocation>
        <location evidence="1">Cell inner membrane</location>
        <topology evidence="1">Multi-pass membrane protein</topology>
    </subcellularLocation>
    <subcellularLocation>
        <location evidence="6">Cell membrane</location>
        <topology evidence="6">Multi-pass membrane protein</topology>
    </subcellularLocation>
</comment>
<keyword evidence="6" id="KW-0739">Sodium transport</keyword>
<keyword evidence="5 6" id="KW-0472">Membrane</keyword>
<organism evidence="7 8">
    <name type="scientific">Limnobacter profundi</name>
    <dbReference type="NCBI Taxonomy" id="2732163"/>
    <lineage>
        <taxon>Bacteria</taxon>
        <taxon>Pseudomonadati</taxon>
        <taxon>Pseudomonadota</taxon>
        <taxon>Betaproteobacteria</taxon>
        <taxon>Burkholderiales</taxon>
        <taxon>Burkholderiaceae</taxon>
        <taxon>Limnobacter</taxon>
    </lineage>
</organism>
<evidence type="ECO:0000256" key="2">
    <source>
        <dbReference type="ARBA" id="ARBA00022475"/>
    </source>
</evidence>
<dbReference type="InterPro" id="IPR004670">
    <property type="entry name" value="NhaA"/>
</dbReference>
<accession>A0ABX6N709</accession>
<feature type="transmembrane region" description="Helical" evidence="6">
    <location>
        <begin position="150"/>
        <end position="171"/>
    </location>
</feature>
<feature type="transmembrane region" description="Helical" evidence="6">
    <location>
        <begin position="363"/>
        <end position="382"/>
    </location>
</feature>
<comment type="catalytic activity">
    <reaction evidence="6">
        <text>Na(+)(in) + 2 H(+)(out) = Na(+)(out) + 2 H(+)(in)</text>
        <dbReference type="Rhea" id="RHEA:29251"/>
        <dbReference type="ChEBI" id="CHEBI:15378"/>
        <dbReference type="ChEBI" id="CHEBI:29101"/>
    </reaction>
</comment>
<keyword evidence="6" id="KW-0813">Transport</keyword>
<keyword evidence="2 6" id="KW-1003">Cell membrane</keyword>
<dbReference type="NCBIfam" id="TIGR00773">
    <property type="entry name" value="NhaA"/>
    <property type="match status" value="1"/>
</dbReference>
<dbReference type="HAMAP" id="MF_01844">
    <property type="entry name" value="NhaA"/>
    <property type="match status" value="1"/>
</dbReference>
<dbReference type="PANTHER" id="PTHR30341">
    <property type="entry name" value="SODIUM ION/PROTON ANTIPORTER NHAA-RELATED"/>
    <property type="match status" value="1"/>
</dbReference>